<keyword evidence="3" id="KW-0732">Signal</keyword>
<proteinExistence type="predicted"/>
<evidence type="ECO:0000256" key="1">
    <source>
        <dbReference type="SAM" id="MobiDB-lite"/>
    </source>
</evidence>
<evidence type="ECO:0000256" key="3">
    <source>
        <dbReference type="SAM" id="SignalP"/>
    </source>
</evidence>
<dbReference type="STRING" id="546871.SAMN04488543_4229"/>
<feature type="compositionally biased region" description="Low complexity" evidence="1">
    <location>
        <begin position="36"/>
        <end position="107"/>
    </location>
</feature>
<evidence type="ECO:0000256" key="2">
    <source>
        <dbReference type="SAM" id="Phobius"/>
    </source>
</evidence>
<protein>
    <recommendedName>
        <fullName evidence="6">Gram-positive cocci surface proteins LPxTG domain-containing protein</fullName>
    </recommendedName>
</protein>
<dbReference type="RefSeq" id="WP_091415881.1">
    <property type="nucleotide sequence ID" value="NZ_LT629749.1"/>
</dbReference>
<dbReference type="AlphaFoldDB" id="A0A1H2A5Q7"/>
<reference evidence="4 5" key="1">
    <citation type="submission" date="2016-10" db="EMBL/GenBank/DDBJ databases">
        <authorList>
            <person name="de Groot N.N."/>
        </authorList>
    </citation>
    <scope>NUCLEOTIDE SEQUENCE [LARGE SCALE GENOMIC DNA]</scope>
    <source>
        <strain evidence="4 5">DSM 21741</strain>
    </source>
</reference>
<organism evidence="4 5">
    <name type="scientific">Friedmanniella luteola</name>
    <dbReference type="NCBI Taxonomy" id="546871"/>
    <lineage>
        <taxon>Bacteria</taxon>
        <taxon>Bacillati</taxon>
        <taxon>Actinomycetota</taxon>
        <taxon>Actinomycetes</taxon>
        <taxon>Propionibacteriales</taxon>
        <taxon>Nocardioidaceae</taxon>
        <taxon>Friedmanniella</taxon>
    </lineage>
</organism>
<dbReference type="EMBL" id="LT629749">
    <property type="protein sequence ID" value="SDT41122.1"/>
    <property type="molecule type" value="Genomic_DNA"/>
</dbReference>
<keyword evidence="2" id="KW-0472">Membrane</keyword>
<evidence type="ECO:0008006" key="6">
    <source>
        <dbReference type="Google" id="ProtNLM"/>
    </source>
</evidence>
<feature type="chain" id="PRO_5009268479" description="Gram-positive cocci surface proteins LPxTG domain-containing protein" evidence="3">
    <location>
        <begin position="37"/>
        <end position="553"/>
    </location>
</feature>
<sequence length="553" mass="55050">MRPPRSRPTLRRAPAGALAVALLTLATALGPVTAAAAPTATPTPGPSASSTPAATSDPTPVATPTPGSTPAAAAAASASATPTPAAGPRAASPSASPTAQRTTAVPTAPAPEVPVLLRRAADGHRLSRVAPAAAILVDPRYEVSVVSACATADEPGSANLVAAPRGDGFDGSLTFRLTLDGDVIAEGPLDLDSELGADVDSLAAGRYLLTTYVDGATEPSTEADVPVASCLTPTTDCTGTTFTNPAGNPAIGVVHGPTGAEEEDAVDNVLFLTPGSSRTVRVAYAELQWAAFSGQGLTDEEDDDEEDEDEPVALVGDGVLDVGQGCGANRATTGQVGCVTGGGTARLELDVELGAQEDYAYVITDADGRAVARRSVESADGSNTSVAERLPGRGTYTYALTFDGAQLPYESFDLTVLDCLDVEVGCGVVVLTNPARNPEVEVFSGAPDQTSSTGHTTLAPGASQRVPWAQDTFRWVADASDPAGITESAGRADVTVAQDCAGTGGGADPVSAPGTGPGLADTGGPAGGLVGPAGALALAVAGVLLLGRGRRRA</sequence>
<feature type="region of interest" description="Disordered" evidence="1">
    <location>
        <begin position="36"/>
        <end position="110"/>
    </location>
</feature>
<name>A0A1H2A5Q7_9ACTN</name>
<dbReference type="Proteomes" id="UP000199092">
    <property type="component" value="Chromosome I"/>
</dbReference>
<evidence type="ECO:0000313" key="5">
    <source>
        <dbReference type="Proteomes" id="UP000199092"/>
    </source>
</evidence>
<feature type="transmembrane region" description="Helical" evidence="2">
    <location>
        <begin position="529"/>
        <end position="547"/>
    </location>
</feature>
<keyword evidence="2" id="KW-1133">Transmembrane helix</keyword>
<keyword evidence="5" id="KW-1185">Reference proteome</keyword>
<gene>
    <name evidence="4" type="ORF">SAMN04488543_4229</name>
</gene>
<keyword evidence="2" id="KW-0812">Transmembrane</keyword>
<feature type="signal peptide" evidence="3">
    <location>
        <begin position="1"/>
        <end position="36"/>
    </location>
</feature>
<accession>A0A1H2A5Q7</accession>
<evidence type="ECO:0000313" key="4">
    <source>
        <dbReference type="EMBL" id="SDT41122.1"/>
    </source>
</evidence>